<evidence type="ECO:0000313" key="1">
    <source>
        <dbReference type="EMBL" id="KAA6302810.1"/>
    </source>
</evidence>
<evidence type="ECO:0000313" key="2">
    <source>
        <dbReference type="Proteomes" id="UP000324575"/>
    </source>
</evidence>
<organism evidence="1 2">
    <name type="scientific">Candidatus Ordinivivax streblomastigis</name>
    <dbReference type="NCBI Taxonomy" id="2540710"/>
    <lineage>
        <taxon>Bacteria</taxon>
        <taxon>Pseudomonadati</taxon>
        <taxon>Bacteroidota</taxon>
        <taxon>Bacteroidia</taxon>
        <taxon>Bacteroidales</taxon>
        <taxon>Candidatus Ordinivivax</taxon>
    </lineage>
</organism>
<dbReference type="Proteomes" id="UP000324575">
    <property type="component" value="Unassembled WGS sequence"/>
</dbReference>
<accession>A0A5M8P3I1</accession>
<name>A0A5M8P3I1_9BACT</name>
<proteinExistence type="predicted"/>
<dbReference type="AlphaFoldDB" id="A0A5M8P3I1"/>
<sequence length="48" mass="5430">MEEQVIKTDDFHIIIKKEEIKVVAIKNGNNIHILPATANSVIIKSVKF</sequence>
<dbReference type="EMBL" id="SNRX01000005">
    <property type="protein sequence ID" value="KAA6302810.1"/>
    <property type="molecule type" value="Genomic_DNA"/>
</dbReference>
<protein>
    <submittedName>
        <fullName evidence="1">Uncharacterized protein</fullName>
    </submittedName>
</protein>
<reference evidence="1 2" key="1">
    <citation type="submission" date="2019-03" db="EMBL/GenBank/DDBJ databases">
        <title>Single cell metagenomics reveals metabolic interactions within the superorganism composed of flagellate Streblomastix strix and complex community of Bacteroidetes bacteria on its surface.</title>
        <authorList>
            <person name="Treitli S.C."/>
            <person name="Kolisko M."/>
            <person name="Husnik F."/>
            <person name="Keeling P."/>
            <person name="Hampl V."/>
        </authorList>
    </citation>
    <scope>NUCLEOTIDE SEQUENCE [LARGE SCALE GENOMIC DNA]</scope>
    <source>
        <strain evidence="1">St1</strain>
    </source>
</reference>
<gene>
    <name evidence="1" type="ORF">EZS26_000980</name>
</gene>
<comment type="caution">
    <text evidence="1">The sequence shown here is derived from an EMBL/GenBank/DDBJ whole genome shotgun (WGS) entry which is preliminary data.</text>
</comment>